<evidence type="ECO:0000256" key="1">
    <source>
        <dbReference type="SAM" id="MobiDB-lite"/>
    </source>
</evidence>
<dbReference type="AlphaFoldDB" id="A0A7W9IH38"/>
<evidence type="ECO:0000313" key="3">
    <source>
        <dbReference type="Proteomes" id="UP000540685"/>
    </source>
</evidence>
<reference evidence="2 3" key="1">
    <citation type="submission" date="2020-08" db="EMBL/GenBank/DDBJ databases">
        <title>Sequencing the genomes of 1000 actinobacteria strains.</title>
        <authorList>
            <person name="Klenk H.-P."/>
        </authorList>
    </citation>
    <scope>NUCLEOTIDE SEQUENCE [LARGE SCALE GENOMIC DNA]</scope>
    <source>
        <strain evidence="2 3">DSM 46887</strain>
    </source>
</reference>
<accession>A0A7W9IH38</accession>
<proteinExistence type="predicted"/>
<gene>
    <name evidence="2" type="ORF">F4562_003357</name>
</gene>
<feature type="compositionally biased region" description="Basic and acidic residues" evidence="1">
    <location>
        <begin position="14"/>
        <end position="24"/>
    </location>
</feature>
<keyword evidence="3" id="KW-1185">Reference proteome</keyword>
<feature type="region of interest" description="Disordered" evidence="1">
    <location>
        <begin position="1"/>
        <end position="25"/>
    </location>
</feature>
<dbReference type="Proteomes" id="UP000540685">
    <property type="component" value="Unassembled WGS sequence"/>
</dbReference>
<dbReference type="EMBL" id="JACHMP010000001">
    <property type="protein sequence ID" value="MBB5820295.1"/>
    <property type="molecule type" value="Genomic_DNA"/>
</dbReference>
<protein>
    <submittedName>
        <fullName evidence="2">Uncharacterized protein</fullName>
    </submittedName>
</protein>
<evidence type="ECO:0000313" key="2">
    <source>
        <dbReference type="EMBL" id="MBB5820295.1"/>
    </source>
</evidence>
<sequence length="124" mass="13431">MAEDLMLFGVPDAPEPKPPKESPTVRRTRRQAAMLAAGLHPLSTVLGTVSGSKLRLHTEAAPYGDHRAPGRRCGNCRFRKLVHGGAQSYPKCAFGDGARVSHGAATDCRAWWPACSDHEWKIDG</sequence>
<name>A0A7W9IH38_9ACTN</name>
<dbReference type="RefSeq" id="WP_184547577.1">
    <property type="nucleotide sequence ID" value="NZ_JACHMP010000001.1"/>
</dbReference>
<comment type="caution">
    <text evidence="2">The sequence shown here is derived from an EMBL/GenBank/DDBJ whole genome shotgun (WGS) entry which is preliminary data.</text>
</comment>
<organism evidence="2 3">
    <name type="scientific">Streptosporangium becharense</name>
    <dbReference type="NCBI Taxonomy" id="1816182"/>
    <lineage>
        <taxon>Bacteria</taxon>
        <taxon>Bacillati</taxon>
        <taxon>Actinomycetota</taxon>
        <taxon>Actinomycetes</taxon>
        <taxon>Streptosporangiales</taxon>
        <taxon>Streptosporangiaceae</taxon>
        <taxon>Streptosporangium</taxon>
    </lineage>
</organism>